<dbReference type="OrthoDB" id="9814591at2"/>
<dbReference type="KEGG" id="aamy:GFC30_2801"/>
<protein>
    <recommendedName>
        <fullName evidence="7">Endolytic murein transglycosylase</fullName>
        <ecNumber evidence="7">4.2.2.29</ecNumber>
    </recommendedName>
    <alternativeName>
        <fullName evidence="7">Peptidoglycan lytic transglycosylase</fullName>
    </alternativeName>
    <alternativeName>
        <fullName evidence="7">Peptidoglycan polymerization terminase</fullName>
    </alternativeName>
</protein>
<evidence type="ECO:0000256" key="4">
    <source>
        <dbReference type="ARBA" id="ARBA00023136"/>
    </source>
</evidence>
<gene>
    <name evidence="7" type="primary">mltG</name>
    <name evidence="8" type="ORF">GFC30_2801</name>
</gene>
<dbReference type="EMBL" id="CP015438">
    <property type="protein sequence ID" value="ANB61410.1"/>
    <property type="molecule type" value="Genomic_DNA"/>
</dbReference>
<evidence type="ECO:0000256" key="2">
    <source>
        <dbReference type="ARBA" id="ARBA00022692"/>
    </source>
</evidence>
<dbReference type="GO" id="GO:0009252">
    <property type="term" value="P:peptidoglycan biosynthetic process"/>
    <property type="evidence" value="ECO:0007669"/>
    <property type="project" value="UniProtKB-UniRule"/>
</dbReference>
<dbReference type="NCBIfam" id="TIGR00247">
    <property type="entry name" value="endolytic transglycosylase MltG"/>
    <property type="match status" value="1"/>
</dbReference>
<evidence type="ECO:0000256" key="5">
    <source>
        <dbReference type="ARBA" id="ARBA00023239"/>
    </source>
</evidence>
<reference evidence="8 9" key="1">
    <citation type="journal article" date="2006" name="Syst. Appl. Microbiol.">
        <title>Anoxybacillus amylolyticus sp. nov., a thermophilic amylase producing bacterium isolated from Mount Rittmann (Antarctica).</title>
        <authorList>
            <person name="Poli A."/>
            <person name="Esposito E."/>
            <person name="Lama L."/>
            <person name="Orlando P."/>
            <person name="Nicolaus G."/>
            <person name="de Appolonia F."/>
            <person name="Gambacorta A."/>
            <person name="Nicolaus B."/>
        </authorList>
    </citation>
    <scope>NUCLEOTIDE SEQUENCE [LARGE SCALE GENOMIC DNA]</scope>
    <source>
        <strain evidence="8 9">DSM 15939</strain>
    </source>
</reference>
<keyword evidence="4 7" id="KW-0472">Membrane</keyword>
<dbReference type="PANTHER" id="PTHR30518">
    <property type="entry name" value="ENDOLYTIC MUREIN TRANSGLYCOSYLASE"/>
    <property type="match status" value="1"/>
</dbReference>
<dbReference type="GO" id="GO:0005886">
    <property type="term" value="C:plasma membrane"/>
    <property type="evidence" value="ECO:0007669"/>
    <property type="project" value="UniProtKB-SubCell"/>
</dbReference>
<accession>A0A167TM09</accession>
<dbReference type="AlphaFoldDB" id="A0A167TM09"/>
<evidence type="ECO:0000313" key="9">
    <source>
        <dbReference type="Proteomes" id="UP000076865"/>
    </source>
</evidence>
<evidence type="ECO:0000256" key="7">
    <source>
        <dbReference type="HAMAP-Rule" id="MF_02065"/>
    </source>
</evidence>
<dbReference type="GO" id="GO:0008932">
    <property type="term" value="F:lytic endotransglycosylase activity"/>
    <property type="evidence" value="ECO:0007669"/>
    <property type="project" value="UniProtKB-UniRule"/>
</dbReference>
<proteinExistence type="inferred from homology"/>
<organism evidence="8 9">
    <name type="scientific">Anoxybacteroides amylolyticum</name>
    <dbReference type="NCBI Taxonomy" id="294699"/>
    <lineage>
        <taxon>Bacteria</taxon>
        <taxon>Bacillati</taxon>
        <taxon>Bacillota</taxon>
        <taxon>Bacilli</taxon>
        <taxon>Bacillales</taxon>
        <taxon>Anoxybacillaceae</taxon>
        <taxon>Anoxybacteroides</taxon>
    </lineage>
</organism>
<comment type="subcellular location">
    <subcellularLocation>
        <location evidence="7">Cell membrane</location>
        <topology evidence="7">Single-pass membrane protein</topology>
    </subcellularLocation>
</comment>
<dbReference type="EC" id="4.2.2.29" evidence="7"/>
<feature type="transmembrane region" description="Helical" evidence="7">
    <location>
        <begin position="18"/>
        <end position="40"/>
    </location>
</feature>
<dbReference type="PATRIC" id="fig|294699.3.peg.2886"/>
<keyword evidence="6 7" id="KW-0961">Cell wall biogenesis/degradation</keyword>
<feature type="site" description="Important for catalytic activity" evidence="7">
    <location>
        <position position="249"/>
    </location>
</feature>
<dbReference type="Pfam" id="PF02618">
    <property type="entry name" value="YceG"/>
    <property type="match status" value="1"/>
</dbReference>
<dbReference type="Gene3D" id="3.30.1490.480">
    <property type="entry name" value="Endolytic murein transglycosylase"/>
    <property type="match status" value="1"/>
</dbReference>
<keyword evidence="5 7" id="KW-0456">Lyase</keyword>
<dbReference type="RefSeq" id="WP_066326384.1">
    <property type="nucleotide sequence ID" value="NZ_CP015438.1"/>
</dbReference>
<keyword evidence="1 7" id="KW-1003">Cell membrane</keyword>
<keyword evidence="9" id="KW-1185">Reference proteome</keyword>
<keyword evidence="3 7" id="KW-1133">Transmembrane helix</keyword>
<comment type="function">
    <text evidence="7">Functions as a peptidoglycan terminase that cleaves nascent peptidoglycan strands endolytically to terminate their elongation.</text>
</comment>
<evidence type="ECO:0000256" key="6">
    <source>
        <dbReference type="ARBA" id="ARBA00023316"/>
    </source>
</evidence>
<name>A0A167TM09_9BACL</name>
<comment type="similarity">
    <text evidence="7">Belongs to the transglycosylase MltG family.</text>
</comment>
<evidence type="ECO:0000313" key="8">
    <source>
        <dbReference type="EMBL" id="ANB61410.1"/>
    </source>
</evidence>
<evidence type="ECO:0000256" key="3">
    <source>
        <dbReference type="ARBA" id="ARBA00022989"/>
    </source>
</evidence>
<dbReference type="GO" id="GO:0071555">
    <property type="term" value="P:cell wall organization"/>
    <property type="evidence" value="ECO:0007669"/>
    <property type="project" value="UniProtKB-KW"/>
</dbReference>
<keyword evidence="2 7" id="KW-0812">Transmembrane</keyword>
<dbReference type="CDD" id="cd08010">
    <property type="entry name" value="MltG_like"/>
    <property type="match status" value="1"/>
</dbReference>
<sequence>MEQNGLFPKDIQLVRKTVFIVSAVIIFLVVATAIGSYVYIESALKPVDPTDKRPVAISIPIGSTVSDIATTLEKKGIIKSAAVFRYYVKFKNHANFQAGNYKLTKAMTLPQIIDSLKKGKVMEEIKVKITIPEGKNLEDIATIISQKTGYTKEEVMHQLNDRAYIQTLIKKYPMVLSNDVLNKNIRYPLEGYLFPATYSFAEEKPPLSSIIEAMVEKTVEVVGKYEQEMEEKNFTPHRLLTIASLIEAEATEKADRKKIASVFYNRLHIGMPLQTDPTILYALGTHKERVYYEDLKVNSPYNTYIHKGLPPGPIASPGEMSIQAALEPDQTKYLYFLATPEGDVIFTNTLEEHNREKAKYIGKQ</sequence>
<dbReference type="InterPro" id="IPR003770">
    <property type="entry name" value="MLTG-like"/>
</dbReference>
<dbReference type="Gene3D" id="3.30.160.60">
    <property type="entry name" value="Classic Zinc Finger"/>
    <property type="match status" value="1"/>
</dbReference>
<evidence type="ECO:0000256" key="1">
    <source>
        <dbReference type="ARBA" id="ARBA00022475"/>
    </source>
</evidence>
<comment type="catalytic activity">
    <reaction evidence="7">
        <text>a peptidoglycan chain = a peptidoglycan chain with N-acetyl-1,6-anhydromuramyl-[peptide] at the reducing end + a peptidoglycan chain with N-acetylglucosamine at the non-reducing end.</text>
        <dbReference type="EC" id="4.2.2.29"/>
    </reaction>
</comment>
<dbReference type="PANTHER" id="PTHR30518:SF2">
    <property type="entry name" value="ENDOLYTIC MUREIN TRANSGLYCOSYLASE"/>
    <property type="match status" value="1"/>
</dbReference>
<dbReference type="HAMAP" id="MF_02065">
    <property type="entry name" value="MltG"/>
    <property type="match status" value="1"/>
</dbReference>
<dbReference type="Proteomes" id="UP000076865">
    <property type="component" value="Chromosome"/>
</dbReference>